<evidence type="ECO:0000256" key="5">
    <source>
        <dbReference type="ARBA" id="ARBA00024934"/>
    </source>
</evidence>
<dbReference type="EMBL" id="FQWY01000006">
    <property type="protein sequence ID" value="SHG58576.1"/>
    <property type="molecule type" value="Genomic_DNA"/>
</dbReference>
<protein>
    <recommendedName>
        <fullName evidence="3 6">Flagellar basal body rod protein FlgB</fullName>
    </recommendedName>
</protein>
<dbReference type="RefSeq" id="WP_084728288.1">
    <property type="nucleotide sequence ID" value="NZ_FQWY01000006.1"/>
</dbReference>
<sequence length="143" mass="16275">MLDRIFNSTSLKLLQHAMDVAELRQKVIADNIANVDTPGFKKSEVVFEQKLKEFLQDNKGREMPLKTTNARHIKEDGGMAVDSLQPEIKRLNTQTFRNDGNNVDIDVEMAEMSKNKIMYDALAQSITNELRLLRIAISGRRQG</sequence>
<evidence type="ECO:0000259" key="7">
    <source>
        <dbReference type="Pfam" id="PF00460"/>
    </source>
</evidence>
<proteinExistence type="inferred from homology"/>
<dbReference type="GO" id="GO:0071978">
    <property type="term" value="P:bacterial-type flagellum-dependent swarming motility"/>
    <property type="evidence" value="ECO:0007669"/>
    <property type="project" value="TreeGrafter"/>
</dbReference>
<dbReference type="Proteomes" id="UP000242329">
    <property type="component" value="Unassembled WGS sequence"/>
</dbReference>
<comment type="subunit">
    <text evidence="6">The basal body constitutes a major portion of the flagellar organelle and consists of a number of rings mounted on a central rod.</text>
</comment>
<dbReference type="PIRSF" id="PIRSF002889">
    <property type="entry name" value="Rod_FlgB"/>
    <property type="match status" value="1"/>
</dbReference>
<evidence type="ECO:0000256" key="6">
    <source>
        <dbReference type="PIRNR" id="PIRNR002889"/>
    </source>
</evidence>
<keyword evidence="4 6" id="KW-0975">Bacterial flagellum</keyword>
<dbReference type="PANTHER" id="PTHR30435">
    <property type="entry name" value="FLAGELLAR PROTEIN"/>
    <property type="match status" value="1"/>
</dbReference>
<evidence type="ECO:0000256" key="3">
    <source>
        <dbReference type="ARBA" id="ARBA00014376"/>
    </source>
</evidence>
<evidence type="ECO:0000313" key="8">
    <source>
        <dbReference type="EMBL" id="SHG58576.1"/>
    </source>
</evidence>
<dbReference type="InterPro" id="IPR019776">
    <property type="entry name" value="Flagellar_basal_body_rod_CS"/>
</dbReference>
<comment type="subcellular location">
    <subcellularLocation>
        <location evidence="1 6">Bacterial flagellum basal body</location>
    </subcellularLocation>
</comment>
<name>A0A1M5L0Q8_9FIRM</name>
<dbReference type="STRING" id="1123382.SAMN02745221_00544"/>
<reference evidence="9" key="1">
    <citation type="submission" date="2016-11" db="EMBL/GenBank/DDBJ databases">
        <authorList>
            <person name="Varghese N."/>
            <person name="Submissions S."/>
        </authorList>
    </citation>
    <scope>NUCLEOTIDE SEQUENCE [LARGE SCALE GENOMIC DNA]</scope>
    <source>
        <strain evidence="9">DSM 11003</strain>
    </source>
</reference>
<feature type="domain" description="Flagellar basal body rod protein N-terminal" evidence="7">
    <location>
        <begin position="17"/>
        <end position="41"/>
    </location>
</feature>
<dbReference type="GO" id="GO:0030694">
    <property type="term" value="C:bacterial-type flagellum basal body, rod"/>
    <property type="evidence" value="ECO:0007669"/>
    <property type="project" value="InterPro"/>
</dbReference>
<dbReference type="PROSITE" id="PS00588">
    <property type="entry name" value="FLAGELLA_BB_ROD"/>
    <property type="match status" value="1"/>
</dbReference>
<evidence type="ECO:0000256" key="4">
    <source>
        <dbReference type="ARBA" id="ARBA00023143"/>
    </source>
</evidence>
<comment type="function">
    <text evidence="5 6">Structural component of flagellum, the bacterial motility apparatus. Part of the rod structure of flagellar basal body.</text>
</comment>
<dbReference type="Pfam" id="PF00460">
    <property type="entry name" value="Flg_bb_rod"/>
    <property type="match status" value="1"/>
</dbReference>
<dbReference type="PANTHER" id="PTHR30435:SF12">
    <property type="entry name" value="FLAGELLAR BASAL BODY ROD PROTEIN FLGB"/>
    <property type="match status" value="1"/>
</dbReference>
<evidence type="ECO:0000256" key="2">
    <source>
        <dbReference type="ARBA" id="ARBA00009677"/>
    </source>
</evidence>
<dbReference type="AlphaFoldDB" id="A0A1M5L0Q8"/>
<keyword evidence="8" id="KW-0282">Flagellum</keyword>
<dbReference type="InterPro" id="IPR006300">
    <property type="entry name" value="FlgB"/>
</dbReference>
<evidence type="ECO:0000256" key="1">
    <source>
        <dbReference type="ARBA" id="ARBA00004117"/>
    </source>
</evidence>
<keyword evidence="8" id="KW-0966">Cell projection</keyword>
<evidence type="ECO:0000313" key="9">
    <source>
        <dbReference type="Proteomes" id="UP000242329"/>
    </source>
</evidence>
<accession>A0A1M5L0Q8</accession>
<keyword evidence="8" id="KW-0969">Cilium</keyword>
<organism evidence="8 9">
    <name type="scientific">Thermosyntropha lipolytica DSM 11003</name>
    <dbReference type="NCBI Taxonomy" id="1123382"/>
    <lineage>
        <taxon>Bacteria</taxon>
        <taxon>Bacillati</taxon>
        <taxon>Bacillota</taxon>
        <taxon>Clostridia</taxon>
        <taxon>Eubacteriales</taxon>
        <taxon>Syntrophomonadaceae</taxon>
        <taxon>Thermosyntropha</taxon>
    </lineage>
</organism>
<dbReference type="InterPro" id="IPR001444">
    <property type="entry name" value="Flag_bb_rod_N"/>
</dbReference>
<gene>
    <name evidence="8" type="ORF">SAMN02745221_00544</name>
</gene>
<comment type="similarity">
    <text evidence="2 6">Belongs to the flagella basal body rod proteins family.</text>
</comment>
<dbReference type="NCBIfam" id="TIGR01396">
    <property type="entry name" value="FlgB"/>
    <property type="match status" value="1"/>
</dbReference>
<keyword evidence="9" id="KW-1185">Reference proteome</keyword>